<dbReference type="CDD" id="cd00371">
    <property type="entry name" value="HMA"/>
    <property type="match status" value="1"/>
</dbReference>
<dbReference type="Gene3D" id="3.30.70.100">
    <property type="match status" value="1"/>
</dbReference>
<geneLocation type="plasmid" evidence="3">
    <name>pJCM18565</name>
</geneLocation>
<name>A0ABQ1CF16_9MYCO</name>
<evidence type="ECO:0000313" key="3">
    <source>
        <dbReference type="EMBL" id="GFG83068.1"/>
    </source>
</evidence>
<sequence length="115" mass="11259">MDLKLAPSGPPVQPATAGCGCCSAQQHSPSTPVTPSQESDMSTTIASYPVTGMSCGHCVGAVTEELTALPGVTAVSVDLVAGSASTVAITSDTPIGNDQVAAALANAGDYHLGTD</sequence>
<dbReference type="Proteomes" id="UP000465240">
    <property type="component" value="Unassembled WGS sequence"/>
</dbReference>
<keyword evidence="1" id="KW-0479">Metal-binding</keyword>
<organism evidence="3 4">
    <name type="scientific">Mycobacterium paragordonae</name>
    <dbReference type="NCBI Taxonomy" id="1389713"/>
    <lineage>
        <taxon>Bacteria</taxon>
        <taxon>Bacillati</taxon>
        <taxon>Actinomycetota</taxon>
        <taxon>Actinomycetes</taxon>
        <taxon>Mycobacteriales</taxon>
        <taxon>Mycobacteriaceae</taxon>
        <taxon>Mycobacterium</taxon>
    </lineage>
</organism>
<gene>
    <name evidence="3" type="ORF">MPRG_63440</name>
</gene>
<dbReference type="InterPro" id="IPR017969">
    <property type="entry name" value="Heavy-metal-associated_CS"/>
</dbReference>
<dbReference type="Pfam" id="PF00403">
    <property type="entry name" value="HMA"/>
    <property type="match status" value="1"/>
</dbReference>
<evidence type="ECO:0000259" key="2">
    <source>
        <dbReference type="PROSITE" id="PS50846"/>
    </source>
</evidence>
<protein>
    <recommendedName>
        <fullName evidence="2">HMA domain-containing protein</fullName>
    </recommendedName>
</protein>
<dbReference type="EMBL" id="BLKX01000002">
    <property type="protein sequence ID" value="GFG83068.1"/>
    <property type="molecule type" value="Genomic_DNA"/>
</dbReference>
<accession>A0ABQ1CF16</accession>
<dbReference type="InterPro" id="IPR036163">
    <property type="entry name" value="HMA_dom_sf"/>
</dbReference>
<dbReference type="PROSITE" id="PS01047">
    <property type="entry name" value="HMA_1"/>
    <property type="match status" value="1"/>
</dbReference>
<keyword evidence="4" id="KW-1185">Reference proteome</keyword>
<comment type="caution">
    <text evidence="3">The sequence shown here is derived from an EMBL/GenBank/DDBJ whole genome shotgun (WGS) entry which is preliminary data.</text>
</comment>
<reference evidence="3 4" key="1">
    <citation type="journal article" date="2019" name="Emerg. Microbes Infect.">
        <title>Comprehensive subspecies identification of 175 nontuberculous mycobacteria species based on 7547 genomic profiles.</title>
        <authorList>
            <person name="Matsumoto Y."/>
            <person name="Kinjo T."/>
            <person name="Motooka D."/>
            <person name="Nabeya D."/>
            <person name="Jung N."/>
            <person name="Uechi K."/>
            <person name="Horii T."/>
            <person name="Iida T."/>
            <person name="Fujita J."/>
            <person name="Nakamura S."/>
        </authorList>
    </citation>
    <scope>NUCLEOTIDE SEQUENCE [LARGE SCALE GENOMIC DNA]</scope>
    <source>
        <strain evidence="3 4">JCM 18565</strain>
    </source>
</reference>
<evidence type="ECO:0000256" key="1">
    <source>
        <dbReference type="ARBA" id="ARBA00022723"/>
    </source>
</evidence>
<proteinExistence type="predicted"/>
<dbReference type="PROSITE" id="PS51257">
    <property type="entry name" value="PROKAR_LIPOPROTEIN"/>
    <property type="match status" value="1"/>
</dbReference>
<dbReference type="PROSITE" id="PS50846">
    <property type="entry name" value="HMA_2"/>
    <property type="match status" value="1"/>
</dbReference>
<keyword evidence="3" id="KW-0614">Plasmid</keyword>
<dbReference type="SUPFAM" id="SSF55008">
    <property type="entry name" value="HMA, heavy metal-associated domain"/>
    <property type="match status" value="1"/>
</dbReference>
<evidence type="ECO:0000313" key="4">
    <source>
        <dbReference type="Proteomes" id="UP000465240"/>
    </source>
</evidence>
<feature type="domain" description="HMA" evidence="2">
    <location>
        <begin position="44"/>
        <end position="112"/>
    </location>
</feature>
<dbReference type="InterPro" id="IPR006121">
    <property type="entry name" value="HMA_dom"/>
</dbReference>